<dbReference type="SUPFAM" id="SSF52218">
    <property type="entry name" value="Flavoproteins"/>
    <property type="match status" value="1"/>
</dbReference>
<dbReference type="Proteomes" id="UP000252586">
    <property type="component" value="Unassembled WGS sequence"/>
</dbReference>
<dbReference type="GO" id="GO:0010181">
    <property type="term" value="F:FMN binding"/>
    <property type="evidence" value="ECO:0007669"/>
    <property type="project" value="InterPro"/>
</dbReference>
<sequence>MPEITVAVAYHSGFGHTARQAHAVAEGVGTVDGATAALCDVGRLGDPLWRTLDESAAIVFGTPTYMGSQSAVFQAFAEASAPVWAAQGWRHKLAAGFTNSAGVNGDKLNTLISLSLFAAQHGMTWVSLDLPPGWLYTEHGDAASLNRLGGFLGAMAQSPSDVDAERAPGPADLATAAHLGARVAAQALALTRGRAAVAR</sequence>
<dbReference type="InterPro" id="IPR005025">
    <property type="entry name" value="FMN_Rdtase-like_dom"/>
</dbReference>
<reference evidence="2 3" key="1">
    <citation type="submission" date="2018-06" db="EMBL/GenBank/DDBJ databases">
        <title>Genomic Encyclopedia of Type Strains, Phase IV (KMG-IV): sequencing the most valuable type-strain genomes for metagenomic binning, comparative biology and taxonomic classification.</title>
        <authorList>
            <person name="Goeker M."/>
        </authorList>
    </citation>
    <scope>NUCLEOTIDE SEQUENCE [LARGE SCALE GENOMIC DNA]</scope>
    <source>
        <strain evidence="2 3">DSM 44599</strain>
    </source>
</reference>
<name>A0A366D940_9NOCA</name>
<keyword evidence="3" id="KW-1185">Reference proteome</keyword>
<dbReference type="STRING" id="1210090.GCA_001613185_02778"/>
<dbReference type="PANTHER" id="PTHR30546:SF23">
    <property type="entry name" value="FLAVOPROTEIN-LIKE PROTEIN YCP4-RELATED"/>
    <property type="match status" value="1"/>
</dbReference>
<proteinExistence type="predicted"/>
<feature type="domain" description="Flavodoxin-like" evidence="1">
    <location>
        <begin position="6"/>
        <end position="184"/>
    </location>
</feature>
<dbReference type="AlphaFoldDB" id="A0A366D940"/>
<evidence type="ECO:0000313" key="3">
    <source>
        <dbReference type="Proteomes" id="UP000252586"/>
    </source>
</evidence>
<accession>A0A366D940</accession>
<dbReference type="PROSITE" id="PS50902">
    <property type="entry name" value="FLAVODOXIN_LIKE"/>
    <property type="match status" value="1"/>
</dbReference>
<protein>
    <submittedName>
        <fullName evidence="2">Multimeric flavodoxin WrbA</fullName>
    </submittedName>
</protein>
<organism evidence="2 3">
    <name type="scientific">Nocardia puris</name>
    <dbReference type="NCBI Taxonomy" id="208602"/>
    <lineage>
        <taxon>Bacteria</taxon>
        <taxon>Bacillati</taxon>
        <taxon>Actinomycetota</taxon>
        <taxon>Actinomycetes</taxon>
        <taxon>Mycobacteriales</taxon>
        <taxon>Nocardiaceae</taxon>
        <taxon>Nocardia</taxon>
    </lineage>
</organism>
<dbReference type="GO" id="GO:0016020">
    <property type="term" value="C:membrane"/>
    <property type="evidence" value="ECO:0007669"/>
    <property type="project" value="TreeGrafter"/>
</dbReference>
<dbReference type="PANTHER" id="PTHR30546">
    <property type="entry name" value="FLAVODOXIN-RELATED PROTEIN WRBA-RELATED"/>
    <property type="match status" value="1"/>
</dbReference>
<dbReference type="OrthoDB" id="9801479at2"/>
<dbReference type="GO" id="GO:0003955">
    <property type="term" value="F:NAD(P)H dehydrogenase (quinone) activity"/>
    <property type="evidence" value="ECO:0007669"/>
    <property type="project" value="TreeGrafter"/>
</dbReference>
<dbReference type="Gene3D" id="3.40.50.360">
    <property type="match status" value="1"/>
</dbReference>
<dbReference type="EMBL" id="QNRE01000013">
    <property type="protein sequence ID" value="RBO86553.1"/>
    <property type="molecule type" value="Genomic_DNA"/>
</dbReference>
<evidence type="ECO:0000259" key="1">
    <source>
        <dbReference type="PROSITE" id="PS50902"/>
    </source>
</evidence>
<gene>
    <name evidence="2" type="ORF">DFR74_11396</name>
</gene>
<dbReference type="RefSeq" id="WP_067508779.1">
    <property type="nucleotide sequence ID" value="NZ_CP107943.1"/>
</dbReference>
<dbReference type="InterPro" id="IPR008254">
    <property type="entry name" value="Flavodoxin/NO_synth"/>
</dbReference>
<evidence type="ECO:0000313" key="2">
    <source>
        <dbReference type="EMBL" id="RBO86553.1"/>
    </source>
</evidence>
<dbReference type="Pfam" id="PF03358">
    <property type="entry name" value="FMN_red"/>
    <property type="match status" value="1"/>
</dbReference>
<comment type="caution">
    <text evidence="2">The sequence shown here is derived from an EMBL/GenBank/DDBJ whole genome shotgun (WGS) entry which is preliminary data.</text>
</comment>
<dbReference type="InterPro" id="IPR029039">
    <property type="entry name" value="Flavoprotein-like_sf"/>
</dbReference>